<name>A0ABX1X4L5_9BACL</name>
<dbReference type="EMBL" id="WHNY01000016">
    <property type="protein sequence ID" value="NOU63358.1"/>
    <property type="molecule type" value="Genomic_DNA"/>
</dbReference>
<gene>
    <name evidence="1" type="ORF">GC096_04780</name>
</gene>
<dbReference type="RefSeq" id="WP_171629154.1">
    <property type="nucleotide sequence ID" value="NZ_WHNY01000016.1"/>
</dbReference>
<evidence type="ECO:0000313" key="1">
    <source>
        <dbReference type="EMBL" id="NOU63358.1"/>
    </source>
</evidence>
<protein>
    <submittedName>
        <fullName evidence="1">Uncharacterized protein</fullName>
    </submittedName>
</protein>
<organism evidence="1 2">
    <name type="scientific">Paenibacillus plantarum</name>
    <dbReference type="NCBI Taxonomy" id="2654975"/>
    <lineage>
        <taxon>Bacteria</taxon>
        <taxon>Bacillati</taxon>
        <taxon>Bacillota</taxon>
        <taxon>Bacilli</taxon>
        <taxon>Bacillales</taxon>
        <taxon>Paenibacillaceae</taxon>
        <taxon>Paenibacillus</taxon>
    </lineage>
</organism>
<sequence length="137" mass="15603">MDIFRYGDVVPGESIGAFQIGMKAEQLLNMLEDYQSEQRSNCIVVKTSTLWFWLDEENKTFQIMAIDGFLGKYAKLIGLGDTISDIEEHFGNCTQDSYVVKMPNIEGICFELKDVDEYDQVWDELSAPICSICVYSV</sequence>
<reference evidence="1 2" key="1">
    <citation type="submission" date="2019-10" db="EMBL/GenBank/DDBJ databases">
        <title>Description of Paenibacillus humi sp. nov.</title>
        <authorList>
            <person name="Carlier A."/>
            <person name="Qi S."/>
        </authorList>
    </citation>
    <scope>NUCLEOTIDE SEQUENCE [LARGE SCALE GENOMIC DNA]</scope>
    <source>
        <strain evidence="1 2">LMG 31461</strain>
    </source>
</reference>
<comment type="caution">
    <text evidence="1">The sequence shown here is derived from an EMBL/GenBank/DDBJ whole genome shotgun (WGS) entry which is preliminary data.</text>
</comment>
<dbReference type="Proteomes" id="UP000653578">
    <property type="component" value="Unassembled WGS sequence"/>
</dbReference>
<evidence type="ECO:0000313" key="2">
    <source>
        <dbReference type="Proteomes" id="UP000653578"/>
    </source>
</evidence>
<accession>A0ABX1X4L5</accession>
<keyword evidence="2" id="KW-1185">Reference proteome</keyword>
<proteinExistence type="predicted"/>